<keyword evidence="6" id="KW-1185">Reference proteome</keyword>
<gene>
    <name evidence="5" type="ORF">A4U43_C01F11020</name>
</gene>
<evidence type="ECO:0000313" key="5">
    <source>
        <dbReference type="EMBL" id="ONK79860.1"/>
    </source>
</evidence>
<dbReference type="OrthoDB" id="1600564at2759"/>
<dbReference type="Gene3D" id="3.40.50.1110">
    <property type="entry name" value="SGNH hydrolase"/>
    <property type="match status" value="1"/>
</dbReference>
<dbReference type="GO" id="GO:0016042">
    <property type="term" value="P:lipid catabolic process"/>
    <property type="evidence" value="ECO:0007669"/>
    <property type="project" value="UniProtKB-KW"/>
</dbReference>
<comment type="similarity">
    <text evidence="1">Belongs to the 'GDSL' lipolytic enzyme family.</text>
</comment>
<dbReference type="AlphaFoldDB" id="A0A5P1FT55"/>
<dbReference type="PANTHER" id="PTHR45648">
    <property type="entry name" value="GDSL LIPASE/ACYLHYDROLASE FAMILY PROTEIN (AFU_ORTHOLOGUE AFUA_4G14700)"/>
    <property type="match status" value="1"/>
</dbReference>
<dbReference type="CDD" id="cd01837">
    <property type="entry name" value="SGNH_plant_lipase_like"/>
    <property type="match status" value="1"/>
</dbReference>
<name>A0A5P1FT55_ASPOF</name>
<dbReference type="InterPro" id="IPR001087">
    <property type="entry name" value="GDSL"/>
</dbReference>
<evidence type="ECO:0000313" key="6">
    <source>
        <dbReference type="Proteomes" id="UP000243459"/>
    </source>
</evidence>
<evidence type="ECO:0000256" key="3">
    <source>
        <dbReference type="ARBA" id="ARBA00022963"/>
    </source>
</evidence>
<protein>
    <submittedName>
        <fullName evidence="5">Uncharacterized protein</fullName>
    </submittedName>
</protein>
<dbReference type="PANTHER" id="PTHR45648:SF180">
    <property type="entry name" value="OS04G0561800 PROTEIN"/>
    <property type="match status" value="1"/>
</dbReference>
<dbReference type="InterPro" id="IPR051058">
    <property type="entry name" value="GDSL_Est/Lipase"/>
</dbReference>
<evidence type="ECO:0000256" key="1">
    <source>
        <dbReference type="ARBA" id="ARBA00008668"/>
    </source>
</evidence>
<dbReference type="SUPFAM" id="SSF52266">
    <property type="entry name" value="SGNH hydrolase"/>
    <property type="match status" value="1"/>
</dbReference>
<dbReference type="Proteomes" id="UP000243459">
    <property type="component" value="Chromosome 1"/>
</dbReference>
<keyword evidence="2" id="KW-0378">Hydrolase</keyword>
<dbReference type="PROSITE" id="PS51257">
    <property type="entry name" value="PROKAR_LIPOPROTEIN"/>
    <property type="match status" value="1"/>
</dbReference>
<reference evidence="6" key="1">
    <citation type="journal article" date="2017" name="Nat. Commun.">
        <title>The asparagus genome sheds light on the origin and evolution of a young Y chromosome.</title>
        <authorList>
            <person name="Harkess A."/>
            <person name="Zhou J."/>
            <person name="Xu C."/>
            <person name="Bowers J.E."/>
            <person name="Van der Hulst R."/>
            <person name="Ayyampalayam S."/>
            <person name="Mercati F."/>
            <person name="Riccardi P."/>
            <person name="McKain M.R."/>
            <person name="Kakrana A."/>
            <person name="Tang H."/>
            <person name="Ray J."/>
            <person name="Groenendijk J."/>
            <person name="Arikit S."/>
            <person name="Mathioni S.M."/>
            <person name="Nakano M."/>
            <person name="Shan H."/>
            <person name="Telgmann-Rauber A."/>
            <person name="Kanno A."/>
            <person name="Yue Z."/>
            <person name="Chen H."/>
            <person name="Li W."/>
            <person name="Chen Y."/>
            <person name="Xu X."/>
            <person name="Zhang Y."/>
            <person name="Luo S."/>
            <person name="Chen H."/>
            <person name="Gao J."/>
            <person name="Mao Z."/>
            <person name="Pires J.C."/>
            <person name="Luo M."/>
            <person name="Kudrna D."/>
            <person name="Wing R.A."/>
            <person name="Meyers B.C."/>
            <person name="Yi K."/>
            <person name="Kong H."/>
            <person name="Lavrijsen P."/>
            <person name="Sunseri F."/>
            <person name="Falavigna A."/>
            <person name="Ye Y."/>
            <person name="Leebens-Mack J.H."/>
            <person name="Chen G."/>
        </authorList>
    </citation>
    <scope>NUCLEOTIDE SEQUENCE [LARGE SCALE GENOMIC DNA]</scope>
    <source>
        <strain evidence="6">cv. DH0086</strain>
    </source>
</reference>
<evidence type="ECO:0000256" key="2">
    <source>
        <dbReference type="ARBA" id="ARBA00022801"/>
    </source>
</evidence>
<keyword evidence="4" id="KW-0732">Signal</keyword>
<keyword evidence="3" id="KW-0443">Lipid metabolism</keyword>
<dbReference type="InterPro" id="IPR035669">
    <property type="entry name" value="SGNH_plant_lipase-like"/>
</dbReference>
<dbReference type="InterPro" id="IPR036514">
    <property type="entry name" value="SGNH_hydro_sf"/>
</dbReference>
<keyword evidence="3" id="KW-0442">Lipid degradation</keyword>
<feature type="signal peptide" evidence="4">
    <location>
        <begin position="1"/>
        <end position="23"/>
    </location>
</feature>
<dbReference type="Pfam" id="PF00657">
    <property type="entry name" value="Lipase_GDSL"/>
    <property type="match status" value="1"/>
</dbReference>
<proteinExistence type="inferred from homology"/>
<dbReference type="OMA" id="SSCCADR"/>
<dbReference type="EMBL" id="CM007381">
    <property type="protein sequence ID" value="ONK79860.1"/>
    <property type="molecule type" value="Genomic_DNA"/>
</dbReference>
<sequence length="370" mass="40394">MASKSFILLLLALLFVTCGCGTAEPQVPAIYVFGDSTMDVGNNNYLGTDAVKANFPHNGIDYPHSKPTGRFSNAYNGADFVAMNMGFKQSPPPFLALKPKHKYPDIYSGRVGANFASAGTGILDSTGNTINMAKQIEYFGSFQLCVIRRIKIERAKYLLSKSIFLISAGGNDIFDFFVQNPNATKPQVNQFLGGMISNYTSHFEALYNLGARKFAIINVPPIGCCPRSRTLPQNLDGSCVEALNNLAKAFNKATPAILNNLSSKLVGLKYSIGSSYDVVNTIITHPQAFGYEEVKSACCGIGRFHAEQPCNATAFYCKDRRTHVFWDVLHPTNKTAEIAGLAFYEGSVKYASPINFKQLVDEGVLPLENL</sequence>
<dbReference type="Gramene" id="ONK79860">
    <property type="protein sequence ID" value="ONK79860"/>
    <property type="gene ID" value="A4U43_C01F11020"/>
</dbReference>
<accession>A0A5P1FT55</accession>
<organism evidence="5 6">
    <name type="scientific">Asparagus officinalis</name>
    <name type="common">Garden asparagus</name>
    <dbReference type="NCBI Taxonomy" id="4686"/>
    <lineage>
        <taxon>Eukaryota</taxon>
        <taxon>Viridiplantae</taxon>
        <taxon>Streptophyta</taxon>
        <taxon>Embryophyta</taxon>
        <taxon>Tracheophyta</taxon>
        <taxon>Spermatophyta</taxon>
        <taxon>Magnoliopsida</taxon>
        <taxon>Liliopsida</taxon>
        <taxon>Asparagales</taxon>
        <taxon>Asparagaceae</taxon>
        <taxon>Asparagoideae</taxon>
        <taxon>Asparagus</taxon>
    </lineage>
</organism>
<dbReference type="GO" id="GO:0016788">
    <property type="term" value="F:hydrolase activity, acting on ester bonds"/>
    <property type="evidence" value="ECO:0007669"/>
    <property type="project" value="InterPro"/>
</dbReference>
<feature type="chain" id="PRO_5024438283" evidence="4">
    <location>
        <begin position="24"/>
        <end position="370"/>
    </location>
</feature>
<evidence type="ECO:0000256" key="4">
    <source>
        <dbReference type="SAM" id="SignalP"/>
    </source>
</evidence>